<keyword evidence="3" id="KW-1185">Reference proteome</keyword>
<comment type="caution">
    <text evidence="2">The sequence shown here is derived from an EMBL/GenBank/DDBJ whole genome shotgun (WGS) entry which is preliminary data.</text>
</comment>
<dbReference type="EMBL" id="JACHMQ010000001">
    <property type="protein sequence ID" value="MBB6398575.1"/>
    <property type="molecule type" value="Genomic_DNA"/>
</dbReference>
<gene>
    <name evidence="2" type="ORF">BKA00_005489</name>
</gene>
<dbReference type="RefSeq" id="WP_185029663.1">
    <property type="nucleotide sequence ID" value="NZ_JACHMQ010000001.1"/>
</dbReference>
<keyword evidence="1" id="KW-0472">Membrane</keyword>
<evidence type="ECO:0000313" key="3">
    <source>
        <dbReference type="Proteomes" id="UP000546324"/>
    </source>
</evidence>
<organism evidence="2 3">
    <name type="scientific">Actinomadura coerulea</name>
    <dbReference type="NCBI Taxonomy" id="46159"/>
    <lineage>
        <taxon>Bacteria</taxon>
        <taxon>Bacillati</taxon>
        <taxon>Actinomycetota</taxon>
        <taxon>Actinomycetes</taxon>
        <taxon>Streptosporangiales</taxon>
        <taxon>Thermomonosporaceae</taxon>
        <taxon>Actinomadura</taxon>
    </lineage>
</organism>
<evidence type="ECO:0000313" key="2">
    <source>
        <dbReference type="EMBL" id="MBB6398575.1"/>
    </source>
</evidence>
<proteinExistence type="predicted"/>
<feature type="transmembrane region" description="Helical" evidence="1">
    <location>
        <begin position="40"/>
        <end position="64"/>
    </location>
</feature>
<keyword evidence="1" id="KW-0812">Transmembrane</keyword>
<reference evidence="2 3" key="1">
    <citation type="submission" date="2020-08" db="EMBL/GenBank/DDBJ databases">
        <title>Sequencing the genomes of 1000 actinobacteria strains.</title>
        <authorList>
            <person name="Klenk H.-P."/>
        </authorList>
    </citation>
    <scope>NUCLEOTIDE SEQUENCE [LARGE SCALE GENOMIC DNA]</scope>
    <source>
        <strain evidence="2 3">DSM 43675</strain>
    </source>
</reference>
<evidence type="ECO:0000256" key="1">
    <source>
        <dbReference type="SAM" id="Phobius"/>
    </source>
</evidence>
<name>A0A7X0G4K7_9ACTN</name>
<dbReference type="Proteomes" id="UP000546324">
    <property type="component" value="Unassembled WGS sequence"/>
</dbReference>
<sequence length="282" mass="30018">MSEERLTRMLRSATDRHPIPSAPIEAVVHRGRRARRRRHTAAGALGTGAVALVVAAATIGGNLVPGDDDGDRLIIPGRGGDVTLAGATEATAGTTFHVKLTWTLSSRGRRETVETYQGAFDAPNRRGYLRGPGSVPMEQRFIGDDRYVLRGKTWRKLDHGLNGLTRGTTGPQELTADPGRMLRMLATFGTLTPEGRSGSGAAAVRTYAFSHAARPAEGSPAGTRITGTVTIGIATRKIQKVVQTTVISGAAPEIADRDPVRFTSVTEFSDYGTPVKVTRPPL</sequence>
<accession>A0A7X0G4K7</accession>
<keyword evidence="1" id="KW-1133">Transmembrane helix</keyword>
<dbReference type="AlphaFoldDB" id="A0A7X0G4K7"/>
<dbReference type="Gene3D" id="2.50.20.20">
    <property type="match status" value="1"/>
</dbReference>
<protein>
    <submittedName>
        <fullName evidence="2">Uncharacterized protein</fullName>
    </submittedName>
</protein>